<evidence type="ECO:0000256" key="1">
    <source>
        <dbReference type="ARBA" id="ARBA00023015"/>
    </source>
</evidence>
<sequence length="209" mass="22769">MTPAPETRRRAPGMSAEDRRAMIVHAVLPLLIEHGTNVTSSQIARAAGIGEGTIFRAFKDKDELFDACTAEALRPDHVLDAIAEIPLDQPLEDRLAEAAEALGAHLERMSALMSALHASGRGRRRDPGQRTKDQNGTGKSARRESMAAIRAAMVELFTPEKDRLRLPPEQLAALFLTLLFGGRRMTPDVDAPTTRQVVDFFLHGAVEAG</sequence>
<dbReference type="PROSITE" id="PS50977">
    <property type="entry name" value="HTH_TETR_2"/>
    <property type="match status" value="1"/>
</dbReference>
<evidence type="ECO:0000256" key="2">
    <source>
        <dbReference type="ARBA" id="ARBA00023125"/>
    </source>
</evidence>
<accession>A0ABQ3MGW6</accession>
<gene>
    <name evidence="7" type="ORF">GCM10017774_41290</name>
</gene>
<protein>
    <submittedName>
        <fullName evidence="7">TetR family transcriptional regulator</fullName>
    </submittedName>
</protein>
<organism evidence="7 8">
    <name type="scientific">Lentzea cavernae</name>
    <dbReference type="NCBI Taxonomy" id="2020703"/>
    <lineage>
        <taxon>Bacteria</taxon>
        <taxon>Bacillati</taxon>
        <taxon>Actinomycetota</taxon>
        <taxon>Actinomycetes</taxon>
        <taxon>Pseudonocardiales</taxon>
        <taxon>Pseudonocardiaceae</taxon>
        <taxon>Lentzea</taxon>
    </lineage>
</organism>
<evidence type="ECO:0000256" key="4">
    <source>
        <dbReference type="PROSITE-ProRule" id="PRU00335"/>
    </source>
</evidence>
<dbReference type="EMBL" id="BNAR01000005">
    <property type="protein sequence ID" value="GHH43391.1"/>
    <property type="molecule type" value="Genomic_DNA"/>
</dbReference>
<evidence type="ECO:0000259" key="6">
    <source>
        <dbReference type="PROSITE" id="PS50977"/>
    </source>
</evidence>
<dbReference type="PANTHER" id="PTHR30055">
    <property type="entry name" value="HTH-TYPE TRANSCRIPTIONAL REGULATOR RUTR"/>
    <property type="match status" value="1"/>
</dbReference>
<keyword evidence="1" id="KW-0805">Transcription regulation</keyword>
<dbReference type="InterPro" id="IPR001647">
    <property type="entry name" value="HTH_TetR"/>
</dbReference>
<dbReference type="PANTHER" id="PTHR30055:SF234">
    <property type="entry name" value="HTH-TYPE TRANSCRIPTIONAL REGULATOR BETI"/>
    <property type="match status" value="1"/>
</dbReference>
<evidence type="ECO:0000313" key="8">
    <source>
        <dbReference type="Proteomes" id="UP000605568"/>
    </source>
</evidence>
<dbReference type="SUPFAM" id="SSF46689">
    <property type="entry name" value="Homeodomain-like"/>
    <property type="match status" value="1"/>
</dbReference>
<feature type="DNA-binding region" description="H-T-H motif" evidence="4">
    <location>
        <begin position="39"/>
        <end position="58"/>
    </location>
</feature>
<keyword evidence="2 4" id="KW-0238">DNA-binding</keyword>
<dbReference type="Proteomes" id="UP000605568">
    <property type="component" value="Unassembled WGS sequence"/>
</dbReference>
<evidence type="ECO:0000256" key="5">
    <source>
        <dbReference type="SAM" id="MobiDB-lite"/>
    </source>
</evidence>
<feature type="domain" description="HTH tetR-type" evidence="6">
    <location>
        <begin position="17"/>
        <end position="76"/>
    </location>
</feature>
<name>A0ABQ3MGW6_9PSEU</name>
<dbReference type="PRINTS" id="PR00455">
    <property type="entry name" value="HTHTETR"/>
</dbReference>
<evidence type="ECO:0000313" key="7">
    <source>
        <dbReference type="EMBL" id="GHH43391.1"/>
    </source>
</evidence>
<dbReference type="Gene3D" id="1.10.357.10">
    <property type="entry name" value="Tetracycline Repressor, domain 2"/>
    <property type="match status" value="1"/>
</dbReference>
<keyword evidence="8" id="KW-1185">Reference proteome</keyword>
<dbReference type="InterPro" id="IPR050109">
    <property type="entry name" value="HTH-type_TetR-like_transc_reg"/>
</dbReference>
<reference evidence="8" key="1">
    <citation type="journal article" date="2019" name="Int. J. Syst. Evol. Microbiol.">
        <title>The Global Catalogue of Microorganisms (GCM) 10K type strain sequencing project: providing services to taxonomists for standard genome sequencing and annotation.</title>
        <authorList>
            <consortium name="The Broad Institute Genomics Platform"/>
            <consortium name="The Broad Institute Genome Sequencing Center for Infectious Disease"/>
            <person name="Wu L."/>
            <person name="Ma J."/>
        </authorList>
    </citation>
    <scope>NUCLEOTIDE SEQUENCE [LARGE SCALE GENOMIC DNA]</scope>
    <source>
        <strain evidence="8">CGMCC 4.7367</strain>
    </source>
</reference>
<evidence type="ECO:0000256" key="3">
    <source>
        <dbReference type="ARBA" id="ARBA00023163"/>
    </source>
</evidence>
<comment type="caution">
    <text evidence="7">The sequence shown here is derived from an EMBL/GenBank/DDBJ whole genome shotgun (WGS) entry which is preliminary data.</text>
</comment>
<dbReference type="Pfam" id="PF00440">
    <property type="entry name" value="TetR_N"/>
    <property type="match status" value="1"/>
</dbReference>
<dbReference type="InterPro" id="IPR009057">
    <property type="entry name" value="Homeodomain-like_sf"/>
</dbReference>
<keyword evidence="3" id="KW-0804">Transcription</keyword>
<proteinExistence type="predicted"/>
<feature type="region of interest" description="Disordered" evidence="5">
    <location>
        <begin position="117"/>
        <end position="144"/>
    </location>
</feature>